<evidence type="ECO:0000313" key="2">
    <source>
        <dbReference type="Proteomes" id="UP000006362"/>
    </source>
</evidence>
<name>E8T6V9_THEA1</name>
<keyword evidence="2" id="KW-1185">Reference proteome</keyword>
<dbReference type="RefSeq" id="WP_013524986.1">
    <property type="nucleotide sequence ID" value="NC_014917.1"/>
</dbReference>
<dbReference type="Proteomes" id="UP000006362">
    <property type="component" value="Plasmid pTHEAM01"/>
</dbReference>
<dbReference type="AlphaFoldDB" id="E8T6V9"/>
<evidence type="ECO:0000313" key="1">
    <source>
        <dbReference type="EMBL" id="ADU97782.1"/>
    </source>
</evidence>
<accession>E8T6V9</accession>
<dbReference type="KEGG" id="tam:Theam_1826"/>
<sequence>MAVKMSRTKLLRTLRNFEGKCDVARELRRELRKKRLSPEEALKRLLVAQTVETPKKQSSPSEGTLLQLGEWKVFVEEVDEVRVHPRPEDFRPEVWVNRKNKTARVRVYAGKYESTNHLNRLTYELDAKPTENGFAVLVRYTLYRSGLDFGRWREFSYLAGYDDGSSFVERVSPQVQTVEEALEWLKPAEVKKAEREGRRVYRQGDVFFVELKSKRKKITDYSLPENHRAVVGDDGTVKVVHHEHSVLILPHPHFKPVVRKVIEGRRVRRVWD</sequence>
<organism evidence="1 2">
    <name type="scientific">Thermovibrio ammonificans (strain DSM 15698 / JCM 12110 / HB-1)</name>
    <dbReference type="NCBI Taxonomy" id="648996"/>
    <lineage>
        <taxon>Bacteria</taxon>
        <taxon>Pseudomonadati</taxon>
        <taxon>Aquificota</taxon>
        <taxon>Aquificia</taxon>
        <taxon>Desulfurobacteriales</taxon>
        <taxon>Desulfurobacteriaceae</taxon>
        <taxon>Thermovibrio</taxon>
    </lineage>
</organism>
<dbReference type="HOGENOM" id="CLU_1022819_0_0_0"/>
<geneLocation type="plasmid" evidence="1 2">
    <name>pTHEAM01</name>
</geneLocation>
<dbReference type="EMBL" id="CP002445">
    <property type="protein sequence ID" value="ADU97782.1"/>
    <property type="molecule type" value="Genomic_DNA"/>
</dbReference>
<gene>
    <name evidence="1" type="ordered locus">Theam_1826</name>
</gene>
<reference evidence="1" key="1">
    <citation type="submission" date="2011-01" db="EMBL/GenBank/DDBJ databases">
        <title>Complete sequence of plasmid of Thermovibrio ammonificans HB-1.</title>
        <authorList>
            <consortium name="US DOE Joint Genome Institute"/>
            <person name="Lucas S."/>
            <person name="Copeland A."/>
            <person name="Lapidus A."/>
            <person name="Cheng J.-F."/>
            <person name="Goodwin L."/>
            <person name="Pitluck S."/>
            <person name="Davenport K."/>
            <person name="Detter J.C."/>
            <person name="Han C."/>
            <person name="Tapia R."/>
            <person name="Land M."/>
            <person name="Hauser L."/>
            <person name="Kyrpides N."/>
            <person name="Ivanova N."/>
            <person name="Ovchinnikova G."/>
            <person name="Vetriani C."/>
            <person name="Woyke T."/>
        </authorList>
    </citation>
    <scope>NUCLEOTIDE SEQUENCE [LARGE SCALE GENOMIC DNA]</scope>
    <source>
        <strain evidence="1">HB-1</strain>
        <plasmid evidence="1">pTHEAM01</plasmid>
    </source>
</reference>
<protein>
    <submittedName>
        <fullName evidence="1">Uncharacterized protein</fullName>
    </submittedName>
</protein>
<dbReference type="OrthoDB" id="9778595at2"/>
<proteinExistence type="predicted"/>
<dbReference type="eggNOG" id="ENOG502ZJQC">
    <property type="taxonomic scope" value="Bacteria"/>
</dbReference>
<keyword evidence="1" id="KW-0614">Plasmid</keyword>